<dbReference type="PANTHER" id="PTHR33127">
    <property type="entry name" value="TRANSMEMBRANE PROTEIN"/>
    <property type="match status" value="1"/>
</dbReference>
<name>A0A8T0S8W8_PANVG</name>
<feature type="domain" description="KIB1-4 beta-propeller" evidence="1">
    <location>
        <begin position="37"/>
        <end position="282"/>
    </location>
</feature>
<keyword evidence="3" id="KW-1185">Reference proteome</keyword>
<accession>A0A8T0S8W8</accession>
<dbReference type="Proteomes" id="UP000823388">
    <property type="component" value="Chromosome 5N"/>
</dbReference>
<feature type="non-terminal residue" evidence="2">
    <location>
        <position position="311"/>
    </location>
</feature>
<proteinExistence type="predicted"/>
<comment type="caution">
    <text evidence="2">The sequence shown here is derived from an EMBL/GenBank/DDBJ whole genome shotgun (WGS) entry which is preliminary data.</text>
</comment>
<dbReference type="PANTHER" id="PTHR33127:SF85">
    <property type="entry name" value="OS11G0436500 PROTEIN"/>
    <property type="match status" value="1"/>
</dbReference>
<gene>
    <name evidence="2" type="ORF">PVAP13_5NG012532</name>
</gene>
<dbReference type="AlphaFoldDB" id="A0A8T0S8W8"/>
<sequence>MELPCLAFHCRDHSTALYTVSDGNLIAALNDGDADEVLRDKTVCPTARGLLLVRDPDTMDTFLLRPQDGDQIHLPPLVGIDDDELMHSHCLLSDEPSAPGCVVLLVEGGADNLMWYYHPGDDDQWVKYEYDIGAITLPYVYEGSTPEDLGVLEFCPGPVLSSIAIDDSCDSEDDDDQGYEEVGGLNPALPESVFLVESGGELYKVNLLYATFSCDEIDEGFVQKMDVSTRRWRDVGDLGGRTFLLSPFYFGASSCSGGHGGGLQQDRVYFVNPRRKEMQVFNVKIQTRCSALMKLRHVTKRSGCFLLLASP</sequence>
<evidence type="ECO:0000313" key="2">
    <source>
        <dbReference type="EMBL" id="KAG2593615.1"/>
    </source>
</evidence>
<evidence type="ECO:0000259" key="1">
    <source>
        <dbReference type="Pfam" id="PF03478"/>
    </source>
</evidence>
<organism evidence="2 3">
    <name type="scientific">Panicum virgatum</name>
    <name type="common">Blackwell switchgrass</name>
    <dbReference type="NCBI Taxonomy" id="38727"/>
    <lineage>
        <taxon>Eukaryota</taxon>
        <taxon>Viridiplantae</taxon>
        <taxon>Streptophyta</taxon>
        <taxon>Embryophyta</taxon>
        <taxon>Tracheophyta</taxon>
        <taxon>Spermatophyta</taxon>
        <taxon>Magnoliopsida</taxon>
        <taxon>Liliopsida</taxon>
        <taxon>Poales</taxon>
        <taxon>Poaceae</taxon>
        <taxon>PACMAD clade</taxon>
        <taxon>Panicoideae</taxon>
        <taxon>Panicodae</taxon>
        <taxon>Paniceae</taxon>
        <taxon>Panicinae</taxon>
        <taxon>Panicum</taxon>
        <taxon>Panicum sect. Hiantes</taxon>
    </lineage>
</organism>
<reference evidence="2" key="1">
    <citation type="submission" date="2020-05" db="EMBL/GenBank/DDBJ databases">
        <title>WGS assembly of Panicum virgatum.</title>
        <authorList>
            <person name="Lovell J.T."/>
            <person name="Jenkins J."/>
            <person name="Shu S."/>
            <person name="Juenger T.E."/>
            <person name="Schmutz J."/>
        </authorList>
    </citation>
    <scope>NUCLEOTIDE SEQUENCE</scope>
    <source>
        <strain evidence="2">AP13</strain>
    </source>
</reference>
<evidence type="ECO:0000313" key="3">
    <source>
        <dbReference type="Proteomes" id="UP000823388"/>
    </source>
</evidence>
<dbReference type="EMBL" id="CM029046">
    <property type="protein sequence ID" value="KAG2593615.1"/>
    <property type="molecule type" value="Genomic_DNA"/>
</dbReference>
<protein>
    <recommendedName>
        <fullName evidence="1">KIB1-4 beta-propeller domain-containing protein</fullName>
    </recommendedName>
</protein>
<dbReference type="InterPro" id="IPR005174">
    <property type="entry name" value="KIB1-4_b-propeller"/>
</dbReference>
<dbReference type="Pfam" id="PF03478">
    <property type="entry name" value="Beta-prop_KIB1-4"/>
    <property type="match status" value="1"/>
</dbReference>